<dbReference type="AlphaFoldDB" id="A0A2T0FIJ2"/>
<evidence type="ECO:0000313" key="2">
    <source>
        <dbReference type="EMBL" id="PRT54777.1"/>
    </source>
</evidence>
<dbReference type="InterPro" id="IPR015943">
    <property type="entry name" value="WD40/YVTN_repeat-like_dom_sf"/>
</dbReference>
<keyword evidence="3" id="KW-1185">Reference proteome</keyword>
<protein>
    <submittedName>
        <fullName evidence="2">F-box/WD repeat-containing protein pof10</fullName>
    </submittedName>
</protein>
<sequence length="579" mass="65325">MVSPPPEVLARIFFYLEPSDLDTVPLVCKSWQENSGEKLWRRHFAARFGTLDVTALSGPDFSWREEYLIREEILGRWTRQNLKTVSYNATLGTITDMFSDLSGSRVITFNRGRGVGNISDPRVGKVARERMFAADFSIQHRIACLDGSRFAIVCGFHDGRIITMVFARSSHLILSYNFLQYRHDDAVTAVWVSKTHRPNVSSDTLSFVTGGADGKVFLVFGARTDNYKQVDLSQHPIDFVWADTHSGQVVAADSSGRLFWLNKQGETVASSKLPSPLSQDDTQLFICCGFVIAKYRDTIYRASPHGYESYAMSGEQERILAWNFDRAATTGPKYMVAAVSSGTIYCWRVDHPVLDDPVPLFWARPSPLTSERQPHITQVALNSVVLLIGGYNGHCVAMDLMSGETLRQVSSKLSRQVLDFRRGDTAGRESFPISHLQVDPDPLQPHAILSVKEAIQYIDSGADNERIKPLRKNRKPAVTRLAAERQTAADIHEEIDFNMEMITLEDEEHNHQTHLREAYNMTDMTEEEQIAYAVLLSEQNEDAELIQALELSLHPEEPPQADESDEELREILERSLVDQ</sequence>
<dbReference type="InterPro" id="IPR011047">
    <property type="entry name" value="Quinoprotein_ADH-like_sf"/>
</dbReference>
<dbReference type="InterPro" id="IPR001810">
    <property type="entry name" value="F-box_dom"/>
</dbReference>
<reference evidence="2 3" key="1">
    <citation type="submission" date="2017-04" db="EMBL/GenBank/DDBJ databases">
        <title>Genome sequencing of [Candida] sorbophila.</title>
        <authorList>
            <person name="Ahn J.O."/>
        </authorList>
    </citation>
    <scope>NUCLEOTIDE SEQUENCE [LARGE SCALE GENOMIC DNA]</scope>
    <source>
        <strain evidence="2 3">DS02</strain>
    </source>
</reference>
<accession>A0A2T0FIJ2</accession>
<dbReference type="SUPFAM" id="SSF50998">
    <property type="entry name" value="Quinoprotein alcohol dehydrogenase-like"/>
    <property type="match status" value="1"/>
</dbReference>
<dbReference type="PROSITE" id="PS50181">
    <property type="entry name" value="FBOX"/>
    <property type="match status" value="1"/>
</dbReference>
<dbReference type="SUPFAM" id="SSF81383">
    <property type="entry name" value="F-box domain"/>
    <property type="match status" value="1"/>
</dbReference>
<dbReference type="STRING" id="45607.A0A2T0FIJ2"/>
<dbReference type="EMBL" id="NDIQ01000021">
    <property type="protein sequence ID" value="PRT54777.1"/>
    <property type="molecule type" value="Genomic_DNA"/>
</dbReference>
<dbReference type="Pfam" id="PF12937">
    <property type="entry name" value="F-box-like"/>
    <property type="match status" value="1"/>
</dbReference>
<dbReference type="Gene3D" id="1.20.1280.50">
    <property type="match status" value="1"/>
</dbReference>
<organism evidence="2 3">
    <name type="scientific">Wickerhamiella sorbophila</name>
    <dbReference type="NCBI Taxonomy" id="45607"/>
    <lineage>
        <taxon>Eukaryota</taxon>
        <taxon>Fungi</taxon>
        <taxon>Dikarya</taxon>
        <taxon>Ascomycota</taxon>
        <taxon>Saccharomycotina</taxon>
        <taxon>Dipodascomycetes</taxon>
        <taxon>Dipodascales</taxon>
        <taxon>Trichomonascaceae</taxon>
        <taxon>Wickerhamiella</taxon>
    </lineage>
</organism>
<evidence type="ECO:0000313" key="3">
    <source>
        <dbReference type="Proteomes" id="UP000238350"/>
    </source>
</evidence>
<dbReference type="OrthoDB" id="2095648at2759"/>
<evidence type="ECO:0000259" key="1">
    <source>
        <dbReference type="PROSITE" id="PS50181"/>
    </source>
</evidence>
<name>A0A2T0FIJ2_9ASCO</name>
<dbReference type="InterPro" id="IPR036047">
    <property type="entry name" value="F-box-like_dom_sf"/>
</dbReference>
<feature type="domain" description="F-box" evidence="1">
    <location>
        <begin position="1"/>
        <end position="43"/>
    </location>
</feature>
<comment type="caution">
    <text evidence="2">The sequence shown here is derived from an EMBL/GenBank/DDBJ whole genome shotgun (WGS) entry which is preliminary data.</text>
</comment>
<dbReference type="GeneID" id="36516145"/>
<dbReference type="Proteomes" id="UP000238350">
    <property type="component" value="Unassembled WGS sequence"/>
</dbReference>
<gene>
    <name evidence="2" type="ORF">B9G98_02397</name>
</gene>
<proteinExistence type="predicted"/>
<dbReference type="RefSeq" id="XP_024664722.1">
    <property type="nucleotide sequence ID" value="XM_024808954.1"/>
</dbReference>
<dbReference type="Gene3D" id="2.130.10.10">
    <property type="entry name" value="YVTN repeat-like/Quinoprotein amine dehydrogenase"/>
    <property type="match status" value="1"/>
</dbReference>